<evidence type="ECO:0000259" key="17">
    <source>
        <dbReference type="PROSITE" id="PS50113"/>
    </source>
</evidence>
<dbReference type="OrthoDB" id="9792854at2"/>
<dbReference type="SMART" id="SM00387">
    <property type="entry name" value="HATPase_c"/>
    <property type="match status" value="1"/>
</dbReference>
<evidence type="ECO:0000313" key="19">
    <source>
        <dbReference type="Proteomes" id="UP000236724"/>
    </source>
</evidence>
<dbReference type="InterPro" id="IPR005467">
    <property type="entry name" value="His_kinase_dom"/>
</dbReference>
<dbReference type="PROSITE" id="PS50113">
    <property type="entry name" value="PAC"/>
    <property type="match status" value="1"/>
</dbReference>
<dbReference type="GO" id="GO:0005886">
    <property type="term" value="C:plasma membrane"/>
    <property type="evidence" value="ECO:0007669"/>
    <property type="project" value="TreeGrafter"/>
</dbReference>
<dbReference type="FunFam" id="3.30.565.10:FF:000010">
    <property type="entry name" value="Sensor histidine kinase RcsC"/>
    <property type="match status" value="1"/>
</dbReference>
<keyword evidence="6" id="KW-0547">Nucleotide-binding</keyword>
<evidence type="ECO:0000256" key="6">
    <source>
        <dbReference type="ARBA" id="ARBA00022741"/>
    </source>
</evidence>
<dbReference type="GO" id="GO:0009927">
    <property type="term" value="F:histidine phosphotransfer kinase activity"/>
    <property type="evidence" value="ECO:0007669"/>
    <property type="project" value="TreeGrafter"/>
</dbReference>
<keyword evidence="10 13" id="KW-0472">Membrane</keyword>
<dbReference type="InterPro" id="IPR013655">
    <property type="entry name" value="PAS_fold_3"/>
</dbReference>
<feature type="domain" description="Response regulatory" evidence="15">
    <location>
        <begin position="747"/>
        <end position="860"/>
    </location>
</feature>
<dbReference type="Proteomes" id="UP000236724">
    <property type="component" value="Unassembled WGS sequence"/>
</dbReference>
<dbReference type="SMART" id="SM00091">
    <property type="entry name" value="PAS"/>
    <property type="match status" value="2"/>
</dbReference>
<feature type="domain" description="PAS" evidence="16">
    <location>
        <begin position="223"/>
        <end position="295"/>
    </location>
</feature>
<dbReference type="InterPro" id="IPR001610">
    <property type="entry name" value="PAC"/>
</dbReference>
<evidence type="ECO:0000256" key="7">
    <source>
        <dbReference type="ARBA" id="ARBA00022777"/>
    </source>
</evidence>
<dbReference type="CDD" id="cd16922">
    <property type="entry name" value="HATPase_EvgS-ArcB-TorS-like"/>
    <property type="match status" value="1"/>
</dbReference>
<dbReference type="Pfam" id="PF00072">
    <property type="entry name" value="Response_reg"/>
    <property type="match status" value="2"/>
</dbReference>
<dbReference type="Pfam" id="PF02518">
    <property type="entry name" value="HATPase_c"/>
    <property type="match status" value="1"/>
</dbReference>
<dbReference type="Gene3D" id="1.10.287.130">
    <property type="match status" value="1"/>
</dbReference>
<dbReference type="FunFam" id="1.10.287.130:FF:000038">
    <property type="entry name" value="Sensory transduction histidine kinase"/>
    <property type="match status" value="1"/>
</dbReference>
<dbReference type="InterPro" id="IPR000700">
    <property type="entry name" value="PAS-assoc_C"/>
</dbReference>
<dbReference type="SMART" id="SM00086">
    <property type="entry name" value="PAC"/>
    <property type="match status" value="2"/>
</dbReference>
<feature type="domain" description="PAC" evidence="17">
    <location>
        <begin position="299"/>
        <end position="351"/>
    </location>
</feature>
<keyword evidence="5 18" id="KW-0808">Transferase</keyword>
<dbReference type="EMBL" id="FMSV02000365">
    <property type="protein sequence ID" value="SEH05604.1"/>
    <property type="molecule type" value="Genomic_DNA"/>
</dbReference>
<dbReference type="Pfam" id="PF00512">
    <property type="entry name" value="HisKA"/>
    <property type="match status" value="1"/>
</dbReference>
<evidence type="ECO:0000259" key="16">
    <source>
        <dbReference type="PROSITE" id="PS50112"/>
    </source>
</evidence>
<comment type="subcellular location">
    <subcellularLocation>
        <location evidence="2">Membrane</location>
    </subcellularLocation>
</comment>
<evidence type="ECO:0000256" key="3">
    <source>
        <dbReference type="ARBA" id="ARBA00012438"/>
    </source>
</evidence>
<evidence type="ECO:0000256" key="11">
    <source>
        <dbReference type="ARBA" id="ARBA00023306"/>
    </source>
</evidence>
<evidence type="ECO:0000256" key="8">
    <source>
        <dbReference type="ARBA" id="ARBA00022840"/>
    </source>
</evidence>
<evidence type="ECO:0000256" key="10">
    <source>
        <dbReference type="ARBA" id="ARBA00023136"/>
    </source>
</evidence>
<keyword evidence="13" id="KW-0812">Transmembrane</keyword>
<dbReference type="RefSeq" id="WP_103919503.1">
    <property type="nucleotide sequence ID" value="NZ_FMSV02000365.1"/>
</dbReference>
<dbReference type="InterPro" id="IPR001789">
    <property type="entry name" value="Sig_transdc_resp-reg_receiver"/>
</dbReference>
<dbReference type="InterPro" id="IPR035965">
    <property type="entry name" value="PAS-like_dom_sf"/>
</dbReference>
<keyword evidence="13" id="KW-1133">Transmembrane helix</keyword>
<feature type="modified residue" description="4-aspartylphosphate" evidence="12">
    <location>
        <position position="923"/>
    </location>
</feature>
<dbReference type="InterPro" id="IPR000014">
    <property type="entry name" value="PAS"/>
</dbReference>
<keyword evidence="11" id="KW-0131">Cell cycle</keyword>
<dbReference type="PROSITE" id="PS50109">
    <property type="entry name" value="HIS_KIN"/>
    <property type="match status" value="1"/>
</dbReference>
<dbReference type="SMART" id="SM00388">
    <property type="entry name" value="HisKA"/>
    <property type="match status" value="1"/>
</dbReference>
<dbReference type="SMART" id="SM00448">
    <property type="entry name" value="REC"/>
    <property type="match status" value="2"/>
</dbReference>
<dbReference type="SUPFAM" id="SSF55785">
    <property type="entry name" value="PYP-like sensor domain (PAS domain)"/>
    <property type="match status" value="2"/>
</dbReference>
<dbReference type="InterPro" id="IPR036097">
    <property type="entry name" value="HisK_dim/P_sf"/>
</dbReference>
<keyword evidence="9" id="KW-0902">Two-component regulatory system</keyword>
<dbReference type="Gene3D" id="3.30.565.10">
    <property type="entry name" value="Histidine kinase-like ATPase, C-terminal domain"/>
    <property type="match status" value="1"/>
</dbReference>
<dbReference type="SUPFAM" id="SSF52172">
    <property type="entry name" value="CheY-like"/>
    <property type="match status" value="2"/>
</dbReference>
<dbReference type="CDD" id="cd00082">
    <property type="entry name" value="HisKA"/>
    <property type="match status" value="1"/>
</dbReference>
<evidence type="ECO:0000256" key="13">
    <source>
        <dbReference type="SAM" id="Phobius"/>
    </source>
</evidence>
<dbReference type="AlphaFoldDB" id="A0A1H6F9C4"/>
<dbReference type="InterPro" id="IPR003661">
    <property type="entry name" value="HisK_dim/P_dom"/>
</dbReference>
<keyword evidence="8" id="KW-0067">ATP-binding</keyword>
<evidence type="ECO:0000256" key="1">
    <source>
        <dbReference type="ARBA" id="ARBA00000085"/>
    </source>
</evidence>
<feature type="modified residue" description="4-aspartylphosphate" evidence="12">
    <location>
        <position position="796"/>
    </location>
</feature>
<evidence type="ECO:0000256" key="4">
    <source>
        <dbReference type="ARBA" id="ARBA00022553"/>
    </source>
</evidence>
<dbReference type="SUPFAM" id="SSF47384">
    <property type="entry name" value="Homodimeric domain of signal transducing histidine kinase"/>
    <property type="match status" value="1"/>
</dbReference>
<evidence type="ECO:0000256" key="2">
    <source>
        <dbReference type="ARBA" id="ARBA00004370"/>
    </source>
</evidence>
<dbReference type="NCBIfam" id="TIGR00229">
    <property type="entry name" value="sensory_box"/>
    <property type="match status" value="2"/>
</dbReference>
<proteinExistence type="predicted"/>
<dbReference type="GO" id="GO:0005524">
    <property type="term" value="F:ATP binding"/>
    <property type="evidence" value="ECO:0007669"/>
    <property type="project" value="UniProtKB-KW"/>
</dbReference>
<dbReference type="PANTHER" id="PTHR43047:SF72">
    <property type="entry name" value="OSMOSENSING HISTIDINE PROTEIN KINASE SLN1"/>
    <property type="match status" value="1"/>
</dbReference>
<reference evidence="18 19" key="1">
    <citation type="submission" date="2016-10" db="EMBL/GenBank/DDBJ databases">
        <authorList>
            <person name="de Groot N.N."/>
        </authorList>
    </citation>
    <scope>NUCLEOTIDE SEQUENCE [LARGE SCALE GENOMIC DNA]</scope>
    <source>
        <strain evidence="18">MBHS1</strain>
    </source>
</reference>
<accession>A0A1H6F9C4</accession>
<dbReference type="InterPro" id="IPR004358">
    <property type="entry name" value="Sig_transdc_His_kin-like_C"/>
</dbReference>
<dbReference type="Pfam" id="PF08447">
    <property type="entry name" value="PAS_3"/>
    <property type="match status" value="1"/>
</dbReference>
<evidence type="ECO:0000256" key="12">
    <source>
        <dbReference type="PROSITE-ProRule" id="PRU00169"/>
    </source>
</evidence>
<dbReference type="InterPro" id="IPR011006">
    <property type="entry name" value="CheY-like_superfamily"/>
</dbReference>
<dbReference type="CDD" id="cd17574">
    <property type="entry name" value="REC_OmpR"/>
    <property type="match status" value="2"/>
</dbReference>
<dbReference type="EC" id="2.7.13.3" evidence="3"/>
<dbReference type="SUPFAM" id="SSF55874">
    <property type="entry name" value="ATPase domain of HSP90 chaperone/DNA topoisomerase II/histidine kinase"/>
    <property type="match status" value="1"/>
</dbReference>
<dbReference type="InterPro" id="IPR036890">
    <property type="entry name" value="HATPase_C_sf"/>
</dbReference>
<keyword evidence="7 18" id="KW-0418">Kinase</keyword>
<gene>
    <name evidence="18" type="primary">luxQ_9</name>
    <name evidence="18" type="ORF">MBHS_01459</name>
</gene>
<name>A0A1H6F9C4_9GAMM</name>
<keyword evidence="19" id="KW-1185">Reference proteome</keyword>
<organism evidence="18 19">
    <name type="scientific">Candidatus Venteria ishoeyi</name>
    <dbReference type="NCBI Taxonomy" id="1899563"/>
    <lineage>
        <taxon>Bacteria</taxon>
        <taxon>Pseudomonadati</taxon>
        <taxon>Pseudomonadota</taxon>
        <taxon>Gammaproteobacteria</taxon>
        <taxon>Thiotrichales</taxon>
        <taxon>Thiotrichaceae</taxon>
        <taxon>Venteria</taxon>
    </lineage>
</organism>
<dbReference type="GO" id="GO:0000155">
    <property type="term" value="F:phosphorelay sensor kinase activity"/>
    <property type="evidence" value="ECO:0007669"/>
    <property type="project" value="InterPro"/>
</dbReference>
<dbReference type="PANTHER" id="PTHR43047">
    <property type="entry name" value="TWO-COMPONENT HISTIDINE PROTEIN KINASE"/>
    <property type="match status" value="1"/>
</dbReference>
<feature type="transmembrane region" description="Helical" evidence="13">
    <location>
        <begin position="137"/>
        <end position="159"/>
    </location>
</feature>
<sequence length="1001" mass="114184">MMFNRRFLFLLLSGLLLLALLSLADGWLFYRQQQSELEQRIFTVQQQIQQDLQTFSSANASSQKRLQQLGEISGLQRLEIHQAQTLLAHWQATGKRSDMRIWQYPLLSKQQLGGKPSLNLLIGADLSLLKIQSRQRILQVFIGGSILLLLLFVLFSWLLHRHFQRPLSYIIHYIRNYQPEDQQNSLSLQTLLHSTSQEWSTLVEAIAETHQHLKGAYNKIRKSEERFELALQATEEGVYDWNIETNIVIFSPHWKALCGYADTEIDNHANEWFERIHPDDLHQVMSDVKSHLDKNTPFYNNIHRLKHKEGHYIWVRARGIASWDENGDPYRMVGTSQDITAQKAAEEKLRESEHFNRTLIDGSPIGLMLSDMDGNILEVNSAYAQIVGLPIAEIRKLSTWDLTPISYQEIERSQMRLLESSRHYGPFEKEYLHRDGHLVPVRVSGLLIEKQGTTFIWSSVEDITEQKRSEETLIRAKQLAESANLAKSQFIANMSHELRTPLNAIIGYSEMLREDAEDMEEKGFEEDLVKIHSAARHLLGLINDVLDLSKIEAGKMEIYNEVFSLEEMQGEIVATISPMLEDNGNVMKLITDEDLGNMYADLTKVRQMLLNLLSNAAKFTENGTITLEITREIQTTNKEDREWIQFIVRDTGIGMTDAQLNNLFQAFTQADASTTRKYGGTGLGLVITKRFTEMMHGHIDVSSEYGQGTCFTIKLPSQHLTEADQVRLQKRMMLNEATFASLDTDSTVLVIDDNASIRELLKSYIERLGYHVVTASGGDEGLQLARESKPALITLDVMMPGMDGWMVLSALKTDPQLANTPVIMISMIEDKALGYSLGAADYLIKPVNQEQLRTVLARYRKPNSNEHLVMIVEDDAITRGMMEVMLNRAGWQVCSAENGKKALQVLAARDAQHIPHPDLILLDLMMPEMDGFEFVEEANKNHTWANIPIIVLTAKDITLEDRSRLQRQVHTIFQKGTYKRDDLLAEVQQQLRLISAQDSNT</sequence>
<dbReference type="Pfam" id="PF13426">
    <property type="entry name" value="PAS_9"/>
    <property type="match status" value="1"/>
</dbReference>
<comment type="catalytic activity">
    <reaction evidence="1">
        <text>ATP + protein L-histidine = ADP + protein N-phospho-L-histidine.</text>
        <dbReference type="EC" id="2.7.13.3"/>
    </reaction>
</comment>
<dbReference type="Gene3D" id="3.40.50.2300">
    <property type="match status" value="2"/>
</dbReference>
<feature type="domain" description="Histidine kinase" evidence="14">
    <location>
        <begin position="493"/>
        <end position="719"/>
    </location>
</feature>
<feature type="domain" description="Response regulatory" evidence="15">
    <location>
        <begin position="868"/>
        <end position="990"/>
    </location>
</feature>
<dbReference type="Gene3D" id="3.30.450.20">
    <property type="entry name" value="PAS domain"/>
    <property type="match status" value="2"/>
</dbReference>
<feature type="domain" description="PAS" evidence="16">
    <location>
        <begin position="352"/>
        <end position="394"/>
    </location>
</feature>
<dbReference type="CDD" id="cd00130">
    <property type="entry name" value="PAS"/>
    <property type="match status" value="2"/>
</dbReference>
<dbReference type="PROSITE" id="PS50112">
    <property type="entry name" value="PAS"/>
    <property type="match status" value="2"/>
</dbReference>
<evidence type="ECO:0000256" key="5">
    <source>
        <dbReference type="ARBA" id="ARBA00022679"/>
    </source>
</evidence>
<evidence type="ECO:0000259" key="14">
    <source>
        <dbReference type="PROSITE" id="PS50109"/>
    </source>
</evidence>
<protein>
    <recommendedName>
        <fullName evidence="3">histidine kinase</fullName>
        <ecNumber evidence="3">2.7.13.3</ecNumber>
    </recommendedName>
</protein>
<dbReference type="PROSITE" id="PS50110">
    <property type="entry name" value="RESPONSE_REGULATORY"/>
    <property type="match status" value="2"/>
</dbReference>
<evidence type="ECO:0000259" key="15">
    <source>
        <dbReference type="PROSITE" id="PS50110"/>
    </source>
</evidence>
<keyword evidence="4 12" id="KW-0597">Phosphoprotein</keyword>
<dbReference type="PRINTS" id="PR00344">
    <property type="entry name" value="BCTRLSENSOR"/>
</dbReference>
<evidence type="ECO:0000313" key="18">
    <source>
        <dbReference type="EMBL" id="SEH05604.1"/>
    </source>
</evidence>
<dbReference type="InterPro" id="IPR003594">
    <property type="entry name" value="HATPase_dom"/>
</dbReference>
<evidence type="ECO:0000256" key="9">
    <source>
        <dbReference type="ARBA" id="ARBA00023012"/>
    </source>
</evidence>